<name>A0AAN7XP68_ELEMC</name>
<accession>A0AAN7XP68</accession>
<proteinExistence type="predicted"/>
<gene>
    <name evidence="1" type="ORF">PBY51_015697</name>
</gene>
<reference evidence="1 2" key="2">
    <citation type="journal article" date="2023" name="Mol. Biol. Evol.">
        <title>Genomics of Secondarily Temperate Adaptation in the Only Non-Antarctic Icefish.</title>
        <authorList>
            <person name="Rivera-Colon A.G."/>
            <person name="Rayamajhi N."/>
            <person name="Minhas B.F."/>
            <person name="Madrigal G."/>
            <person name="Bilyk K.T."/>
            <person name="Yoon V."/>
            <person name="Hune M."/>
            <person name="Gregory S."/>
            <person name="Cheng C.H.C."/>
            <person name="Catchen J.M."/>
        </authorList>
    </citation>
    <scope>NUCLEOTIDE SEQUENCE [LARGE SCALE GENOMIC DNA]</scope>
    <source>
        <strain evidence="1">JMC-PN-2008</strain>
    </source>
</reference>
<dbReference type="AlphaFoldDB" id="A0AAN7XP68"/>
<comment type="caution">
    <text evidence="1">The sequence shown here is derived from an EMBL/GenBank/DDBJ whole genome shotgun (WGS) entry which is preliminary data.</text>
</comment>
<dbReference type="Proteomes" id="UP001346869">
    <property type="component" value="Unassembled WGS sequence"/>
</dbReference>
<evidence type="ECO:0000313" key="1">
    <source>
        <dbReference type="EMBL" id="KAK5864456.1"/>
    </source>
</evidence>
<protein>
    <submittedName>
        <fullName evidence="1">Uncharacterized protein</fullName>
    </submittedName>
</protein>
<keyword evidence="2" id="KW-1185">Reference proteome</keyword>
<organism evidence="1 2">
    <name type="scientific">Eleginops maclovinus</name>
    <name type="common">Patagonian blennie</name>
    <name type="synonym">Eleginus maclovinus</name>
    <dbReference type="NCBI Taxonomy" id="56733"/>
    <lineage>
        <taxon>Eukaryota</taxon>
        <taxon>Metazoa</taxon>
        <taxon>Chordata</taxon>
        <taxon>Craniata</taxon>
        <taxon>Vertebrata</taxon>
        <taxon>Euteleostomi</taxon>
        <taxon>Actinopterygii</taxon>
        <taxon>Neopterygii</taxon>
        <taxon>Teleostei</taxon>
        <taxon>Neoteleostei</taxon>
        <taxon>Acanthomorphata</taxon>
        <taxon>Eupercaria</taxon>
        <taxon>Perciformes</taxon>
        <taxon>Notothenioidei</taxon>
        <taxon>Eleginopidae</taxon>
        <taxon>Eleginops</taxon>
    </lineage>
</organism>
<evidence type="ECO:0000313" key="2">
    <source>
        <dbReference type="Proteomes" id="UP001346869"/>
    </source>
</evidence>
<reference evidence="1 2" key="1">
    <citation type="journal article" date="2023" name="Genes (Basel)">
        <title>Chromosome-Level Genome Assembly and Circadian Gene Repertoire of the Patagonia Blennie Eleginops maclovinus-The Closest Ancestral Proxy of Antarctic Cryonotothenioids.</title>
        <authorList>
            <person name="Cheng C.C."/>
            <person name="Rivera-Colon A.G."/>
            <person name="Minhas B.F."/>
            <person name="Wilson L."/>
            <person name="Rayamajhi N."/>
            <person name="Vargas-Chacoff L."/>
            <person name="Catchen J.M."/>
        </authorList>
    </citation>
    <scope>NUCLEOTIDE SEQUENCE [LARGE SCALE GENOMIC DNA]</scope>
    <source>
        <strain evidence="1">JMC-PN-2008</strain>
    </source>
</reference>
<sequence length="82" mass="9304">MAVCDIYCFSNWKGKLALFCSGARGVLRNRKPGDRPILTDSWCPPIAVPYFLLATYNGSHPHPGHLETKPTDIYDVNRLYYT</sequence>
<dbReference type="EMBL" id="JAUZQC010000010">
    <property type="protein sequence ID" value="KAK5864456.1"/>
    <property type="molecule type" value="Genomic_DNA"/>
</dbReference>